<dbReference type="InterPro" id="IPR004046">
    <property type="entry name" value="GST_C"/>
</dbReference>
<dbReference type="InterPro" id="IPR036249">
    <property type="entry name" value="Thioredoxin-like_sf"/>
</dbReference>
<accession>A0A1E4S5L3</accession>
<protein>
    <submittedName>
        <fullName evidence="5">Nitrogen catabolite repression transcriptional regulator</fullName>
    </submittedName>
</protein>
<dbReference type="SFLD" id="SFLDG00358">
    <property type="entry name" value="Main_(cytGST)"/>
    <property type="match status" value="1"/>
</dbReference>
<dbReference type="AlphaFoldDB" id="A0A1E4S5L3"/>
<dbReference type="Pfam" id="PF13409">
    <property type="entry name" value="GST_N_2"/>
    <property type="match status" value="1"/>
</dbReference>
<dbReference type="STRING" id="983966.A0A1E4S5L3"/>
<proteinExistence type="inferred from homology"/>
<gene>
    <name evidence="5" type="ORF">CYBJADRAFT_161240</name>
</gene>
<dbReference type="InterPro" id="IPR040079">
    <property type="entry name" value="Glutathione_S-Trfase"/>
</dbReference>
<evidence type="ECO:0000313" key="6">
    <source>
        <dbReference type="Proteomes" id="UP000094389"/>
    </source>
</evidence>
<organism evidence="5 6">
    <name type="scientific">Cyberlindnera jadinii (strain ATCC 18201 / CBS 1600 / BCRC 20928 / JCM 3617 / NBRC 0987 / NRRL Y-1542)</name>
    <name type="common">Torula yeast</name>
    <name type="synonym">Candida utilis</name>
    <dbReference type="NCBI Taxonomy" id="983966"/>
    <lineage>
        <taxon>Eukaryota</taxon>
        <taxon>Fungi</taxon>
        <taxon>Dikarya</taxon>
        <taxon>Ascomycota</taxon>
        <taxon>Saccharomycotina</taxon>
        <taxon>Saccharomycetes</taxon>
        <taxon>Phaffomycetales</taxon>
        <taxon>Phaffomycetaceae</taxon>
        <taxon>Cyberlindnera</taxon>
    </lineage>
</organism>
<evidence type="ECO:0000259" key="3">
    <source>
        <dbReference type="PROSITE" id="PS50404"/>
    </source>
</evidence>
<evidence type="ECO:0000256" key="2">
    <source>
        <dbReference type="SAM" id="MobiDB-lite"/>
    </source>
</evidence>
<sequence>MTNTAEQETKRRRTPVVYDDGDKKTGPLEAPFIKLFASPTANAQKVTILLELLKVKYYFRATEFLKETKEPWYLKLNPAGKVPVIVDVNEKGEAFTLAESGAILLYLAEKYDTGNKFSYPQGTANHYKEIEFLFFHASGLNPAQASLNLTKLFDSENEKDIKKFTELVLKNYKLVEDQLAANGTGFLVGDHISLADIIAFPHAKVADKFFDVSQFPHISQWREKLESFEEVQAAYAKK</sequence>
<dbReference type="SUPFAM" id="SSF47616">
    <property type="entry name" value="GST C-terminal domain-like"/>
    <property type="match status" value="1"/>
</dbReference>
<feature type="domain" description="GST C-terminal" evidence="4">
    <location>
        <begin position="122"/>
        <end position="238"/>
    </location>
</feature>
<dbReference type="Gene3D" id="1.20.1050.130">
    <property type="match status" value="1"/>
</dbReference>
<evidence type="ECO:0000259" key="4">
    <source>
        <dbReference type="PROSITE" id="PS50405"/>
    </source>
</evidence>
<dbReference type="InterPro" id="IPR010987">
    <property type="entry name" value="Glutathione-S-Trfase_C-like"/>
</dbReference>
<dbReference type="Pfam" id="PF00043">
    <property type="entry name" value="GST_C"/>
    <property type="match status" value="1"/>
</dbReference>
<comment type="similarity">
    <text evidence="1">Belongs to the GST superfamily.</text>
</comment>
<feature type="region of interest" description="Disordered" evidence="2">
    <location>
        <begin position="1"/>
        <end position="22"/>
    </location>
</feature>
<dbReference type="SFLD" id="SFLDS00019">
    <property type="entry name" value="Glutathione_Transferase_(cytos"/>
    <property type="match status" value="1"/>
</dbReference>
<dbReference type="OrthoDB" id="422574at2759"/>
<reference evidence="5 6" key="1">
    <citation type="journal article" date="2016" name="Proc. Natl. Acad. Sci. U.S.A.">
        <title>Comparative genomics of biotechnologically important yeasts.</title>
        <authorList>
            <person name="Riley R."/>
            <person name="Haridas S."/>
            <person name="Wolfe K.H."/>
            <person name="Lopes M.R."/>
            <person name="Hittinger C.T."/>
            <person name="Goeker M."/>
            <person name="Salamov A.A."/>
            <person name="Wisecaver J.H."/>
            <person name="Long T.M."/>
            <person name="Calvey C.H."/>
            <person name="Aerts A.L."/>
            <person name="Barry K.W."/>
            <person name="Choi C."/>
            <person name="Clum A."/>
            <person name="Coughlan A.Y."/>
            <person name="Deshpande S."/>
            <person name="Douglass A.P."/>
            <person name="Hanson S.J."/>
            <person name="Klenk H.-P."/>
            <person name="LaButti K.M."/>
            <person name="Lapidus A."/>
            <person name="Lindquist E.A."/>
            <person name="Lipzen A.M."/>
            <person name="Meier-Kolthoff J.P."/>
            <person name="Ohm R.A."/>
            <person name="Otillar R.P."/>
            <person name="Pangilinan J.L."/>
            <person name="Peng Y."/>
            <person name="Rokas A."/>
            <person name="Rosa C.A."/>
            <person name="Scheuner C."/>
            <person name="Sibirny A.A."/>
            <person name="Slot J.C."/>
            <person name="Stielow J.B."/>
            <person name="Sun H."/>
            <person name="Kurtzman C.P."/>
            <person name="Blackwell M."/>
            <person name="Grigoriev I.V."/>
            <person name="Jeffries T.W."/>
        </authorList>
    </citation>
    <scope>NUCLEOTIDE SEQUENCE [LARGE SCALE GENOMIC DNA]</scope>
    <source>
        <strain evidence="6">ATCC 18201 / CBS 1600 / BCRC 20928 / JCM 3617 / NBRC 0987 / NRRL Y-1542</strain>
    </source>
</reference>
<feature type="domain" description="GST N-terminal" evidence="3">
    <location>
        <begin position="30"/>
        <end position="115"/>
    </location>
</feature>
<name>A0A1E4S5L3_CYBJN</name>
<dbReference type="InterPro" id="IPR036282">
    <property type="entry name" value="Glutathione-S-Trfase_C_sf"/>
</dbReference>
<dbReference type="PANTHER" id="PTHR44051:SF8">
    <property type="entry name" value="GLUTATHIONE S-TRANSFERASE GSTA"/>
    <property type="match status" value="1"/>
</dbReference>
<dbReference type="InterPro" id="IPR004045">
    <property type="entry name" value="Glutathione_S-Trfase_N"/>
</dbReference>
<dbReference type="EMBL" id="KV453927">
    <property type="protein sequence ID" value="ODV74743.1"/>
    <property type="molecule type" value="Genomic_DNA"/>
</dbReference>
<dbReference type="PROSITE" id="PS50404">
    <property type="entry name" value="GST_NTER"/>
    <property type="match status" value="1"/>
</dbReference>
<dbReference type="SUPFAM" id="SSF52833">
    <property type="entry name" value="Thioredoxin-like"/>
    <property type="match status" value="1"/>
</dbReference>
<evidence type="ECO:0000313" key="5">
    <source>
        <dbReference type="EMBL" id="ODV74743.1"/>
    </source>
</evidence>
<dbReference type="PANTHER" id="PTHR44051">
    <property type="entry name" value="GLUTATHIONE S-TRANSFERASE-RELATED"/>
    <property type="match status" value="1"/>
</dbReference>
<dbReference type="Proteomes" id="UP000094389">
    <property type="component" value="Unassembled WGS sequence"/>
</dbReference>
<dbReference type="GeneID" id="30987991"/>
<dbReference type="OMA" id="DWPTKEI"/>
<keyword evidence="6" id="KW-1185">Reference proteome</keyword>
<evidence type="ECO:0000256" key="1">
    <source>
        <dbReference type="ARBA" id="ARBA00007409"/>
    </source>
</evidence>
<dbReference type="PROSITE" id="PS50405">
    <property type="entry name" value="GST_CTER"/>
    <property type="match status" value="1"/>
</dbReference>
<dbReference type="RefSeq" id="XP_020071782.1">
    <property type="nucleotide sequence ID" value="XM_020213595.1"/>
</dbReference>